<dbReference type="RefSeq" id="WP_343805983.1">
    <property type="nucleotide sequence ID" value="NZ_BAAADE010000005.1"/>
</dbReference>
<reference evidence="1 2" key="1">
    <citation type="journal article" date="2019" name="Int. J. Syst. Evol. Microbiol.">
        <title>The Global Catalogue of Microorganisms (GCM) 10K type strain sequencing project: providing services to taxonomists for standard genome sequencing and annotation.</title>
        <authorList>
            <consortium name="The Broad Institute Genomics Platform"/>
            <consortium name="The Broad Institute Genome Sequencing Center for Infectious Disease"/>
            <person name="Wu L."/>
            <person name="Ma J."/>
        </authorList>
    </citation>
    <scope>NUCLEOTIDE SEQUENCE [LARGE SCALE GENOMIC DNA]</scope>
    <source>
        <strain evidence="1 2">JCM 15115</strain>
    </source>
</reference>
<organism evidence="1 2">
    <name type="scientific">Paenochrobactrum glaciei</name>
    <dbReference type="NCBI Taxonomy" id="486407"/>
    <lineage>
        <taxon>Bacteria</taxon>
        <taxon>Pseudomonadati</taxon>
        <taxon>Pseudomonadota</taxon>
        <taxon>Alphaproteobacteria</taxon>
        <taxon>Hyphomicrobiales</taxon>
        <taxon>Brucellaceae</taxon>
        <taxon>Paenochrobactrum</taxon>
    </lineage>
</organism>
<accession>A0ABN1GBG7</accession>
<dbReference type="EMBL" id="BAAADE010000005">
    <property type="protein sequence ID" value="GAA0607959.1"/>
    <property type="molecule type" value="Genomic_DNA"/>
</dbReference>
<sequence length="105" mass="11960">MPAARKFTLEELHDPWIMYYELGVPPSGGPLPFPSARNHREVDRAARAIIAGRSPGVQGWLNKRVTQLAAWRVDREEARRDVDDLKAAIEARIIRIKLMEGRDES</sequence>
<name>A0ABN1GBG7_9HYPH</name>
<evidence type="ECO:0000313" key="2">
    <source>
        <dbReference type="Proteomes" id="UP001424441"/>
    </source>
</evidence>
<dbReference type="Proteomes" id="UP001424441">
    <property type="component" value="Unassembled WGS sequence"/>
</dbReference>
<proteinExistence type="predicted"/>
<evidence type="ECO:0000313" key="1">
    <source>
        <dbReference type="EMBL" id="GAA0607959.1"/>
    </source>
</evidence>
<protein>
    <submittedName>
        <fullName evidence="1">Uncharacterized protein</fullName>
    </submittedName>
</protein>
<comment type="caution">
    <text evidence="1">The sequence shown here is derived from an EMBL/GenBank/DDBJ whole genome shotgun (WGS) entry which is preliminary data.</text>
</comment>
<keyword evidence="2" id="KW-1185">Reference proteome</keyword>
<gene>
    <name evidence="1" type="ORF">GCM10008943_24370</name>
</gene>